<evidence type="ECO:0000313" key="3">
    <source>
        <dbReference type="Proteomes" id="UP000053660"/>
    </source>
</evidence>
<name>A0A0B1SSP5_OESDE</name>
<sequence length="42" mass="4661">MRIQSKNPPNVKLTPTAPHHSSVAKKYAPTTTRRLLQIIAPP</sequence>
<feature type="region of interest" description="Disordered" evidence="1">
    <location>
        <begin position="1"/>
        <end position="30"/>
    </location>
</feature>
<reference evidence="2 3" key="1">
    <citation type="submission" date="2014-03" db="EMBL/GenBank/DDBJ databases">
        <title>Draft genome of the hookworm Oesophagostomum dentatum.</title>
        <authorList>
            <person name="Mitreva M."/>
        </authorList>
    </citation>
    <scope>NUCLEOTIDE SEQUENCE [LARGE SCALE GENOMIC DNA]</scope>
    <source>
        <strain evidence="2 3">OD-Hann</strain>
    </source>
</reference>
<dbReference type="Proteomes" id="UP000053660">
    <property type="component" value="Unassembled WGS sequence"/>
</dbReference>
<dbReference type="EMBL" id="KN559056">
    <property type="protein sequence ID" value="KHJ86921.1"/>
    <property type="molecule type" value="Genomic_DNA"/>
</dbReference>
<organism evidence="2 3">
    <name type="scientific">Oesophagostomum dentatum</name>
    <name type="common">Nodular worm</name>
    <dbReference type="NCBI Taxonomy" id="61180"/>
    <lineage>
        <taxon>Eukaryota</taxon>
        <taxon>Metazoa</taxon>
        <taxon>Ecdysozoa</taxon>
        <taxon>Nematoda</taxon>
        <taxon>Chromadorea</taxon>
        <taxon>Rhabditida</taxon>
        <taxon>Rhabditina</taxon>
        <taxon>Rhabditomorpha</taxon>
        <taxon>Strongyloidea</taxon>
        <taxon>Strongylidae</taxon>
        <taxon>Oesophagostomum</taxon>
    </lineage>
</organism>
<proteinExistence type="predicted"/>
<gene>
    <name evidence="2" type="ORF">OESDEN_13315</name>
</gene>
<evidence type="ECO:0000313" key="2">
    <source>
        <dbReference type="EMBL" id="KHJ86921.1"/>
    </source>
</evidence>
<protein>
    <submittedName>
        <fullName evidence="2">Uncharacterized protein</fullName>
    </submittedName>
</protein>
<accession>A0A0B1SSP5</accession>
<keyword evidence="3" id="KW-1185">Reference proteome</keyword>
<evidence type="ECO:0000256" key="1">
    <source>
        <dbReference type="SAM" id="MobiDB-lite"/>
    </source>
</evidence>
<dbReference type="AlphaFoldDB" id="A0A0B1SSP5"/>